<evidence type="ECO:0000259" key="2">
    <source>
        <dbReference type="PROSITE" id="PS00028"/>
    </source>
</evidence>
<keyword evidence="4" id="KW-1185">Reference proteome</keyword>
<dbReference type="InterPro" id="IPR013087">
    <property type="entry name" value="Znf_C2H2_type"/>
</dbReference>
<dbReference type="PROSITE" id="PS00028">
    <property type="entry name" value="ZINC_FINGER_C2H2_1"/>
    <property type="match status" value="1"/>
</dbReference>
<dbReference type="Pfam" id="PF26082">
    <property type="entry name" value="zf-C2H2_AcuF"/>
    <property type="match status" value="1"/>
</dbReference>
<gene>
    <name evidence="3" type="ORF">CC80DRAFT_402833</name>
</gene>
<evidence type="ECO:0000313" key="3">
    <source>
        <dbReference type="EMBL" id="KAF1961192.1"/>
    </source>
</evidence>
<dbReference type="PANTHER" id="PTHR35391">
    <property type="entry name" value="C2H2-TYPE DOMAIN-CONTAINING PROTEIN-RELATED"/>
    <property type="match status" value="1"/>
</dbReference>
<sequence length="331" mass="37897">MSDSDSDSDSESEESENQTELKQIFSSIKDTTTCLFRLTMAIRDPAPESQHRSAITIDKSHFEEWDVTHARSKFPESEDFLWQRSGHAISSRRQYLCYREEHHQKLAKNTDLIGMEAPRTQYTSNSTEATPLPLVARASSFDVFDGDDALSQTSYAPSEGATIRVPQLPKEAREQEHYECPLCFMIVSIHTKKSWKNHVYRDLHPYYCTFKDCATADRLYDSRHEWFKHELEAHRTSWQCVAGCDKILDSKSAFEKHVETNHAELASPAMLTALKRTAMRSAGLTTQASCPFCNETMSLKALQRHVGRHQEQLALFALPPNLDNTEDEDRD</sequence>
<dbReference type="AlphaFoldDB" id="A0A6A5UBL5"/>
<dbReference type="InterPro" id="IPR058925">
    <property type="entry name" value="zf-C2H2_AcuF"/>
</dbReference>
<reference evidence="3" key="1">
    <citation type="journal article" date="2020" name="Stud. Mycol.">
        <title>101 Dothideomycetes genomes: a test case for predicting lifestyles and emergence of pathogens.</title>
        <authorList>
            <person name="Haridas S."/>
            <person name="Albert R."/>
            <person name="Binder M."/>
            <person name="Bloem J."/>
            <person name="Labutti K."/>
            <person name="Salamov A."/>
            <person name="Andreopoulos B."/>
            <person name="Baker S."/>
            <person name="Barry K."/>
            <person name="Bills G."/>
            <person name="Bluhm B."/>
            <person name="Cannon C."/>
            <person name="Castanera R."/>
            <person name="Culley D."/>
            <person name="Daum C."/>
            <person name="Ezra D."/>
            <person name="Gonzalez J."/>
            <person name="Henrissat B."/>
            <person name="Kuo A."/>
            <person name="Liang C."/>
            <person name="Lipzen A."/>
            <person name="Lutzoni F."/>
            <person name="Magnuson J."/>
            <person name="Mondo S."/>
            <person name="Nolan M."/>
            <person name="Ohm R."/>
            <person name="Pangilinan J."/>
            <person name="Park H.-J."/>
            <person name="Ramirez L."/>
            <person name="Alfaro M."/>
            <person name="Sun H."/>
            <person name="Tritt A."/>
            <person name="Yoshinaga Y."/>
            <person name="Zwiers L.-H."/>
            <person name="Turgeon B."/>
            <person name="Goodwin S."/>
            <person name="Spatafora J."/>
            <person name="Crous P."/>
            <person name="Grigoriev I."/>
        </authorList>
    </citation>
    <scope>NUCLEOTIDE SEQUENCE</scope>
    <source>
        <strain evidence="3">CBS 675.92</strain>
    </source>
</reference>
<evidence type="ECO:0000313" key="4">
    <source>
        <dbReference type="Proteomes" id="UP000800035"/>
    </source>
</evidence>
<dbReference type="EMBL" id="ML976981">
    <property type="protein sequence ID" value="KAF1961192.1"/>
    <property type="molecule type" value="Genomic_DNA"/>
</dbReference>
<feature type="compositionally biased region" description="Acidic residues" evidence="1">
    <location>
        <begin position="1"/>
        <end position="17"/>
    </location>
</feature>
<accession>A0A6A5UBL5</accession>
<organism evidence="3 4">
    <name type="scientific">Byssothecium circinans</name>
    <dbReference type="NCBI Taxonomy" id="147558"/>
    <lineage>
        <taxon>Eukaryota</taxon>
        <taxon>Fungi</taxon>
        <taxon>Dikarya</taxon>
        <taxon>Ascomycota</taxon>
        <taxon>Pezizomycotina</taxon>
        <taxon>Dothideomycetes</taxon>
        <taxon>Pleosporomycetidae</taxon>
        <taxon>Pleosporales</taxon>
        <taxon>Massarineae</taxon>
        <taxon>Massarinaceae</taxon>
        <taxon>Byssothecium</taxon>
    </lineage>
</organism>
<dbReference type="Proteomes" id="UP000800035">
    <property type="component" value="Unassembled WGS sequence"/>
</dbReference>
<feature type="region of interest" description="Disordered" evidence="1">
    <location>
        <begin position="1"/>
        <end position="21"/>
    </location>
</feature>
<dbReference type="PANTHER" id="PTHR35391:SF7">
    <property type="entry name" value="C2H2-TYPE DOMAIN-CONTAINING PROTEIN"/>
    <property type="match status" value="1"/>
</dbReference>
<feature type="domain" description="C2H2-type" evidence="2">
    <location>
        <begin position="240"/>
        <end position="262"/>
    </location>
</feature>
<name>A0A6A5UBL5_9PLEO</name>
<protein>
    <recommendedName>
        <fullName evidence="2">C2H2-type domain-containing protein</fullName>
    </recommendedName>
</protein>
<dbReference type="SMART" id="SM00355">
    <property type="entry name" value="ZnF_C2H2"/>
    <property type="match status" value="4"/>
</dbReference>
<feature type="non-terminal residue" evidence="3">
    <location>
        <position position="331"/>
    </location>
</feature>
<evidence type="ECO:0000256" key="1">
    <source>
        <dbReference type="SAM" id="MobiDB-lite"/>
    </source>
</evidence>
<dbReference type="OrthoDB" id="6133115at2759"/>
<proteinExistence type="predicted"/>